<dbReference type="AlphaFoldDB" id="A0A7H8RDE0"/>
<gene>
    <name evidence="2" type="ORF">TRUGW13939_10716</name>
</gene>
<evidence type="ECO:0000313" key="3">
    <source>
        <dbReference type="Proteomes" id="UP000509510"/>
    </source>
</evidence>
<organism evidence="2 3">
    <name type="scientific">Talaromyces rugulosus</name>
    <name type="common">Penicillium rugulosum</name>
    <dbReference type="NCBI Taxonomy" id="121627"/>
    <lineage>
        <taxon>Eukaryota</taxon>
        <taxon>Fungi</taxon>
        <taxon>Dikarya</taxon>
        <taxon>Ascomycota</taxon>
        <taxon>Pezizomycotina</taxon>
        <taxon>Eurotiomycetes</taxon>
        <taxon>Eurotiomycetidae</taxon>
        <taxon>Eurotiales</taxon>
        <taxon>Trichocomaceae</taxon>
        <taxon>Talaromyces</taxon>
        <taxon>Talaromyces sect. Islandici</taxon>
    </lineage>
</organism>
<dbReference type="KEGG" id="trg:TRUGW13939_10716"/>
<feature type="compositionally biased region" description="Basic and acidic residues" evidence="1">
    <location>
        <begin position="1"/>
        <end position="19"/>
    </location>
</feature>
<feature type="region of interest" description="Disordered" evidence="1">
    <location>
        <begin position="1"/>
        <end position="26"/>
    </location>
</feature>
<reference evidence="3" key="1">
    <citation type="submission" date="2020-06" db="EMBL/GenBank/DDBJ databases">
        <title>A chromosome-scale genome assembly of Talaromyces rugulosus W13939.</title>
        <authorList>
            <person name="Wang B."/>
            <person name="Guo L."/>
            <person name="Ye K."/>
            <person name="Wang L."/>
        </authorList>
    </citation>
    <scope>NUCLEOTIDE SEQUENCE [LARGE SCALE GENOMIC DNA]</scope>
    <source>
        <strain evidence="3">W13939</strain>
    </source>
</reference>
<dbReference type="GeneID" id="55998195"/>
<keyword evidence="3" id="KW-1185">Reference proteome</keyword>
<name>A0A7H8RDE0_TALRU</name>
<dbReference type="RefSeq" id="XP_035349719.1">
    <property type="nucleotide sequence ID" value="XM_035493826.1"/>
</dbReference>
<evidence type="ECO:0000313" key="2">
    <source>
        <dbReference type="EMBL" id="QKX63545.1"/>
    </source>
</evidence>
<accession>A0A7H8RDE0</accession>
<proteinExistence type="predicted"/>
<sequence length="301" mass="32882">MPVSKKDKGAKGIPRDTNRSSDSCLLPLSERDTKKGVCYAARTKEKNGANFGEYSLSAMIATVFLHVTEEAEQKTLAAARLRPCANETAVGIGRVSTDGRETGSRMRKDASFSEIDTRAKPSNRQNARGGRRANSIGDRQAVRKVGKLVREQHRTRRTCSCSSPDCASGPRRPAVAGVLLCGGPSCKFLRARLTQRDPTQPGCTTPCLLHHERCPPPPPPPRPHIPLRPPPRNYGLSHSQHCETHRGFSIEPLFSPLEKDAEGMTAGPCSELRPRLVTSILDFGDHRDCSPALLRTVHGIQ</sequence>
<dbReference type="Proteomes" id="UP000509510">
    <property type="component" value="Chromosome VI"/>
</dbReference>
<feature type="region of interest" description="Disordered" evidence="1">
    <location>
        <begin position="116"/>
        <end position="137"/>
    </location>
</feature>
<dbReference type="EMBL" id="CP055903">
    <property type="protein sequence ID" value="QKX63545.1"/>
    <property type="molecule type" value="Genomic_DNA"/>
</dbReference>
<feature type="compositionally biased region" description="Pro residues" evidence="1">
    <location>
        <begin position="215"/>
        <end position="232"/>
    </location>
</feature>
<feature type="compositionally biased region" description="Low complexity" evidence="1">
    <location>
        <begin position="123"/>
        <end position="134"/>
    </location>
</feature>
<protein>
    <submittedName>
        <fullName evidence="2">Uncharacterized protein</fullName>
    </submittedName>
</protein>
<feature type="region of interest" description="Disordered" evidence="1">
    <location>
        <begin position="214"/>
        <end position="239"/>
    </location>
</feature>
<evidence type="ECO:0000256" key="1">
    <source>
        <dbReference type="SAM" id="MobiDB-lite"/>
    </source>
</evidence>